<feature type="compositionally biased region" description="Basic residues" evidence="1">
    <location>
        <begin position="145"/>
        <end position="155"/>
    </location>
</feature>
<name>A0A4Z2GGV3_9TELE</name>
<comment type="caution">
    <text evidence="2">The sequence shown here is derived from an EMBL/GenBank/DDBJ whole genome shotgun (WGS) entry which is preliminary data.</text>
</comment>
<organism evidence="2 3">
    <name type="scientific">Liparis tanakae</name>
    <name type="common">Tanaka's snailfish</name>
    <dbReference type="NCBI Taxonomy" id="230148"/>
    <lineage>
        <taxon>Eukaryota</taxon>
        <taxon>Metazoa</taxon>
        <taxon>Chordata</taxon>
        <taxon>Craniata</taxon>
        <taxon>Vertebrata</taxon>
        <taxon>Euteleostomi</taxon>
        <taxon>Actinopterygii</taxon>
        <taxon>Neopterygii</taxon>
        <taxon>Teleostei</taxon>
        <taxon>Neoteleostei</taxon>
        <taxon>Acanthomorphata</taxon>
        <taxon>Eupercaria</taxon>
        <taxon>Perciformes</taxon>
        <taxon>Cottioidei</taxon>
        <taxon>Cottales</taxon>
        <taxon>Liparidae</taxon>
        <taxon>Liparis</taxon>
    </lineage>
</organism>
<dbReference type="AlphaFoldDB" id="A0A4Z2GGV3"/>
<evidence type="ECO:0000313" key="2">
    <source>
        <dbReference type="EMBL" id="TNN52767.1"/>
    </source>
</evidence>
<accession>A0A4Z2GGV3</accession>
<evidence type="ECO:0000313" key="3">
    <source>
        <dbReference type="Proteomes" id="UP000314294"/>
    </source>
</evidence>
<reference evidence="2 3" key="1">
    <citation type="submission" date="2019-03" db="EMBL/GenBank/DDBJ databases">
        <title>First draft genome of Liparis tanakae, snailfish: a comprehensive survey of snailfish specific genes.</title>
        <authorList>
            <person name="Kim W."/>
            <person name="Song I."/>
            <person name="Jeong J.-H."/>
            <person name="Kim D."/>
            <person name="Kim S."/>
            <person name="Ryu S."/>
            <person name="Song J.Y."/>
            <person name="Lee S.K."/>
        </authorList>
    </citation>
    <scope>NUCLEOTIDE SEQUENCE [LARGE SCALE GENOMIC DNA]</scope>
    <source>
        <tissue evidence="2">Muscle</tissue>
    </source>
</reference>
<protein>
    <submittedName>
        <fullName evidence="2">Uncharacterized protein</fullName>
    </submittedName>
</protein>
<sequence length="282" mass="31565">MNNNNYYSSSLCHTDPLMSQTSNHQSGWKAGQLVFNEHQLTLSPLRQGGGAQLSSQRYIRKPTHNQQYRPGSATAMKQLIRGDCKQRRARINGGSSIRVVLGHVGKPKSSAYAKHHRHDYQSANFLCNTSWNGDDHDALSRCSRLSHRGRGRQRQRLNSNSHTEAMKSAQLESVDQDRADTVHHHPRTVWSCDLCENRCVPSALASSSSFPSHQRDLGAANMRDVFAPVHLEASCLLACPRGKATCGQGGRVAVLVVAGRWFELGRALRYFRTAERQTREHK</sequence>
<dbReference type="EMBL" id="SRLO01000536">
    <property type="protein sequence ID" value="TNN52767.1"/>
    <property type="molecule type" value="Genomic_DNA"/>
</dbReference>
<keyword evidence="3" id="KW-1185">Reference proteome</keyword>
<evidence type="ECO:0000256" key="1">
    <source>
        <dbReference type="SAM" id="MobiDB-lite"/>
    </source>
</evidence>
<feature type="region of interest" description="Disordered" evidence="1">
    <location>
        <begin position="145"/>
        <end position="180"/>
    </location>
</feature>
<dbReference type="Proteomes" id="UP000314294">
    <property type="component" value="Unassembled WGS sequence"/>
</dbReference>
<proteinExistence type="predicted"/>
<gene>
    <name evidence="2" type="ORF">EYF80_037000</name>
</gene>